<evidence type="ECO:0000256" key="2">
    <source>
        <dbReference type="ARBA" id="ARBA00023043"/>
    </source>
</evidence>
<protein>
    <submittedName>
        <fullName evidence="3">Uncharacterized protein</fullName>
    </submittedName>
</protein>
<dbReference type="HOGENOM" id="CLU_495450_0_0_1"/>
<dbReference type="PANTHER" id="PTHR24198:SF165">
    <property type="entry name" value="ANKYRIN REPEAT-CONTAINING PROTEIN-RELATED"/>
    <property type="match status" value="1"/>
</dbReference>
<keyword evidence="2" id="KW-0040">ANK repeat</keyword>
<dbReference type="AlphaFoldDB" id="K1QDR1"/>
<dbReference type="InterPro" id="IPR002110">
    <property type="entry name" value="Ankyrin_rpt"/>
</dbReference>
<evidence type="ECO:0000256" key="1">
    <source>
        <dbReference type="ARBA" id="ARBA00022737"/>
    </source>
</evidence>
<name>K1QDR1_MAGGI</name>
<organism evidence="3">
    <name type="scientific">Magallana gigas</name>
    <name type="common">Pacific oyster</name>
    <name type="synonym">Crassostrea gigas</name>
    <dbReference type="NCBI Taxonomy" id="29159"/>
    <lineage>
        <taxon>Eukaryota</taxon>
        <taxon>Metazoa</taxon>
        <taxon>Spiralia</taxon>
        <taxon>Lophotrochozoa</taxon>
        <taxon>Mollusca</taxon>
        <taxon>Bivalvia</taxon>
        <taxon>Autobranchia</taxon>
        <taxon>Pteriomorphia</taxon>
        <taxon>Ostreida</taxon>
        <taxon>Ostreoidea</taxon>
        <taxon>Ostreidae</taxon>
        <taxon>Magallana</taxon>
    </lineage>
</organism>
<evidence type="ECO:0000313" key="3">
    <source>
        <dbReference type="EMBL" id="EKC35052.1"/>
    </source>
</evidence>
<dbReference type="PANTHER" id="PTHR24198">
    <property type="entry name" value="ANKYRIN REPEAT AND PROTEIN KINASE DOMAIN-CONTAINING PROTEIN"/>
    <property type="match status" value="1"/>
</dbReference>
<dbReference type="InParanoid" id="K1QDR1"/>
<dbReference type="Gene3D" id="1.25.40.20">
    <property type="entry name" value="Ankyrin repeat-containing domain"/>
    <property type="match status" value="1"/>
</dbReference>
<dbReference type="SMART" id="SM00248">
    <property type="entry name" value="ANK"/>
    <property type="match status" value="6"/>
</dbReference>
<dbReference type="InterPro" id="IPR036770">
    <property type="entry name" value="Ankyrin_rpt-contain_sf"/>
</dbReference>
<dbReference type="Pfam" id="PF12796">
    <property type="entry name" value="Ank_2"/>
    <property type="match status" value="1"/>
</dbReference>
<dbReference type="EMBL" id="JH816438">
    <property type="protein sequence ID" value="EKC35052.1"/>
    <property type="molecule type" value="Genomic_DNA"/>
</dbReference>
<sequence length="548" mass="61476">MESSTVSSLVHMIQTYGETSALKTCIEKISKKSIEQYKGENGMDVLHYAIIANNMEAVSLLFHKGIFKPPHESSSFPYLHLAARLGHKMILNMLLQERPLDNVPAVFNYKSAGDRYKDSKIADDKESGDFKQTALDLAGKSGNVGCVKTILDHCHGKFVQGKKFKGNEAYIEMACQLDSPYALCSLLSDHPSDEEIKSAVGAALKNARPECLDVLLRLRTDLSTLFEGMNLFHVLYSYTLSFDKKWYERLLAVTTILIKHGHNVGASIPFRTYPLYSLLSHSACHDFDNSSNYIIACSLLLHNAGADPNFDELQFEKDFEDMRIRSAFGRCAFSSGLHCLFQTVEHYATQMQGNRYLKVYMSKCAAVLLKHGCNPNYVGEIDSLTNQSGNSLHALCRTVVLTGVDDKLIKLLLQNGADPSVKVGSDFPVTVLTGKLLELDDEDHCLLRSTDVEHLKVMINAMTQGAIRESMAIMDHGVKEMKTSIPQKDKRFQIYDKVHMYCSELVSDVWNLKRICMQRILSLCDRKVTSILKLPLPMALKMSIVEFQ</sequence>
<gene>
    <name evidence="3" type="ORF">CGI_10020493</name>
</gene>
<proteinExistence type="predicted"/>
<accession>K1QDR1</accession>
<dbReference type="SUPFAM" id="SSF48403">
    <property type="entry name" value="Ankyrin repeat"/>
    <property type="match status" value="1"/>
</dbReference>
<keyword evidence="1" id="KW-0677">Repeat</keyword>
<reference evidence="3" key="1">
    <citation type="journal article" date="2012" name="Nature">
        <title>The oyster genome reveals stress adaptation and complexity of shell formation.</title>
        <authorList>
            <person name="Zhang G."/>
            <person name="Fang X."/>
            <person name="Guo X."/>
            <person name="Li L."/>
            <person name="Luo R."/>
            <person name="Xu F."/>
            <person name="Yang P."/>
            <person name="Zhang L."/>
            <person name="Wang X."/>
            <person name="Qi H."/>
            <person name="Xiong Z."/>
            <person name="Que H."/>
            <person name="Xie Y."/>
            <person name="Holland P.W."/>
            <person name="Paps J."/>
            <person name="Zhu Y."/>
            <person name="Wu F."/>
            <person name="Chen Y."/>
            <person name="Wang J."/>
            <person name="Peng C."/>
            <person name="Meng J."/>
            <person name="Yang L."/>
            <person name="Liu J."/>
            <person name="Wen B."/>
            <person name="Zhang N."/>
            <person name="Huang Z."/>
            <person name="Zhu Q."/>
            <person name="Feng Y."/>
            <person name="Mount A."/>
            <person name="Hedgecock D."/>
            <person name="Xu Z."/>
            <person name="Liu Y."/>
            <person name="Domazet-Loso T."/>
            <person name="Du Y."/>
            <person name="Sun X."/>
            <person name="Zhang S."/>
            <person name="Liu B."/>
            <person name="Cheng P."/>
            <person name="Jiang X."/>
            <person name="Li J."/>
            <person name="Fan D."/>
            <person name="Wang W."/>
            <person name="Fu W."/>
            <person name="Wang T."/>
            <person name="Wang B."/>
            <person name="Zhang J."/>
            <person name="Peng Z."/>
            <person name="Li Y."/>
            <person name="Li N."/>
            <person name="Wang J."/>
            <person name="Chen M."/>
            <person name="He Y."/>
            <person name="Tan F."/>
            <person name="Song X."/>
            <person name="Zheng Q."/>
            <person name="Huang R."/>
            <person name="Yang H."/>
            <person name="Du X."/>
            <person name="Chen L."/>
            <person name="Yang M."/>
            <person name="Gaffney P.M."/>
            <person name="Wang S."/>
            <person name="Luo L."/>
            <person name="She Z."/>
            <person name="Ming Y."/>
            <person name="Huang W."/>
            <person name="Zhang S."/>
            <person name="Huang B."/>
            <person name="Zhang Y."/>
            <person name="Qu T."/>
            <person name="Ni P."/>
            <person name="Miao G."/>
            <person name="Wang J."/>
            <person name="Wang Q."/>
            <person name="Steinberg C.E."/>
            <person name="Wang H."/>
            <person name="Li N."/>
            <person name="Qian L."/>
            <person name="Zhang G."/>
            <person name="Li Y."/>
            <person name="Yang H."/>
            <person name="Liu X."/>
            <person name="Wang J."/>
            <person name="Yin Y."/>
            <person name="Wang J."/>
        </authorList>
    </citation>
    <scope>NUCLEOTIDE SEQUENCE [LARGE SCALE GENOMIC DNA]</scope>
    <source>
        <strain evidence="3">05x7-T-G4-1.051#20</strain>
    </source>
</reference>